<feature type="signal peptide" evidence="2">
    <location>
        <begin position="1"/>
        <end position="21"/>
    </location>
</feature>
<keyword evidence="2" id="KW-0732">Signal</keyword>
<sequence>MMMMMMIVFILRSYEARIACGDDIYGPLEWGTRTARNGCKPLKILFKQINLHSGRDSNGGMTHTSTTPAPPDKFRRPGTHS</sequence>
<organism evidence="3">
    <name type="scientific">Anopheles triannulatus</name>
    <dbReference type="NCBI Taxonomy" id="58253"/>
    <lineage>
        <taxon>Eukaryota</taxon>
        <taxon>Metazoa</taxon>
        <taxon>Ecdysozoa</taxon>
        <taxon>Arthropoda</taxon>
        <taxon>Hexapoda</taxon>
        <taxon>Insecta</taxon>
        <taxon>Pterygota</taxon>
        <taxon>Neoptera</taxon>
        <taxon>Endopterygota</taxon>
        <taxon>Diptera</taxon>
        <taxon>Nematocera</taxon>
        <taxon>Culicoidea</taxon>
        <taxon>Culicidae</taxon>
        <taxon>Anophelinae</taxon>
        <taxon>Anopheles</taxon>
    </lineage>
</organism>
<feature type="region of interest" description="Disordered" evidence="1">
    <location>
        <begin position="52"/>
        <end position="81"/>
    </location>
</feature>
<feature type="chain" id="PRO_5014649728" evidence="2">
    <location>
        <begin position="22"/>
        <end position="81"/>
    </location>
</feature>
<evidence type="ECO:0000256" key="2">
    <source>
        <dbReference type="SAM" id="SignalP"/>
    </source>
</evidence>
<evidence type="ECO:0000313" key="3">
    <source>
        <dbReference type="EMBL" id="MBW48733.1"/>
    </source>
</evidence>
<evidence type="ECO:0000256" key="1">
    <source>
        <dbReference type="SAM" id="MobiDB-lite"/>
    </source>
</evidence>
<reference evidence="3" key="1">
    <citation type="submission" date="2018-01" db="EMBL/GenBank/DDBJ databases">
        <title>An insight into the sialome of Amazonian anophelines.</title>
        <authorList>
            <person name="Ribeiro J.M."/>
            <person name="Scarpassa V."/>
            <person name="Calvo E."/>
        </authorList>
    </citation>
    <scope>NUCLEOTIDE SEQUENCE</scope>
    <source>
        <tissue evidence="3">Salivary glands</tissue>
    </source>
</reference>
<dbReference type="EMBL" id="GGFK01015412">
    <property type="protein sequence ID" value="MBW48733.1"/>
    <property type="molecule type" value="Transcribed_RNA"/>
</dbReference>
<accession>A0A2M4B6Q6</accession>
<dbReference type="AlphaFoldDB" id="A0A2M4B6Q6"/>
<proteinExistence type="predicted"/>
<name>A0A2M4B6Q6_9DIPT</name>
<protein>
    <submittedName>
        <fullName evidence="3">Putative secreted protein</fullName>
    </submittedName>
</protein>